<organism evidence="2 3">
    <name type="scientific">Clavelina lepadiformis</name>
    <name type="common">Light-bulb sea squirt</name>
    <name type="synonym">Ascidia lepadiformis</name>
    <dbReference type="NCBI Taxonomy" id="159417"/>
    <lineage>
        <taxon>Eukaryota</taxon>
        <taxon>Metazoa</taxon>
        <taxon>Chordata</taxon>
        <taxon>Tunicata</taxon>
        <taxon>Ascidiacea</taxon>
        <taxon>Aplousobranchia</taxon>
        <taxon>Clavelinidae</taxon>
        <taxon>Clavelina</taxon>
    </lineage>
</organism>
<keyword evidence="1" id="KW-0812">Transmembrane</keyword>
<evidence type="ECO:0000256" key="1">
    <source>
        <dbReference type="SAM" id="Phobius"/>
    </source>
</evidence>
<evidence type="ECO:0000313" key="2">
    <source>
        <dbReference type="EMBL" id="CAK8681826.1"/>
    </source>
</evidence>
<proteinExistence type="predicted"/>
<dbReference type="EMBL" id="CAWYQH010000090">
    <property type="protein sequence ID" value="CAK8681826.1"/>
    <property type="molecule type" value="Genomic_DNA"/>
</dbReference>
<reference evidence="2 3" key="1">
    <citation type="submission" date="2024-02" db="EMBL/GenBank/DDBJ databases">
        <authorList>
            <person name="Daric V."/>
            <person name="Darras S."/>
        </authorList>
    </citation>
    <scope>NUCLEOTIDE SEQUENCE [LARGE SCALE GENOMIC DNA]</scope>
</reference>
<keyword evidence="1" id="KW-1133">Transmembrane helix</keyword>
<evidence type="ECO:0000313" key="3">
    <source>
        <dbReference type="Proteomes" id="UP001642483"/>
    </source>
</evidence>
<keyword evidence="3" id="KW-1185">Reference proteome</keyword>
<feature type="transmembrane region" description="Helical" evidence="1">
    <location>
        <begin position="227"/>
        <end position="246"/>
    </location>
</feature>
<evidence type="ECO:0008006" key="4">
    <source>
        <dbReference type="Google" id="ProtNLM"/>
    </source>
</evidence>
<keyword evidence="1" id="KW-0472">Membrane</keyword>
<comment type="caution">
    <text evidence="2">The sequence shown here is derived from an EMBL/GenBank/DDBJ whole genome shotgun (WGS) entry which is preliminary data.</text>
</comment>
<gene>
    <name evidence="2" type="ORF">CVLEPA_LOCUS12063</name>
</gene>
<name>A0ABP0FTG8_CLALP</name>
<accession>A0ABP0FTG8</accession>
<dbReference type="Proteomes" id="UP001642483">
    <property type="component" value="Unassembled WGS sequence"/>
</dbReference>
<protein>
    <recommendedName>
        <fullName evidence="4">C2H2-type domain-containing protein</fullName>
    </recommendedName>
</protein>
<sequence length="247" mass="28512">MEFNKTNVKLERNEVDYYPLISEPSQSHSTDVKPKLTQKSKCSLCGKMVKQLRQHLRGPRHRTDSKRVKKILKSLDRRRKEWKDKTKSGAYSPITEKVCDEQHADLKAGASVGRCTDILPYTDVALVKKNNVAGGSKVSNPDIRPSVRTHYSFYGKPVKSRRQFSKRQEDEIKSYFAAEIANSKLISISYARYCLRNEFLPCCRDKSPKQVQDKVHHLVRKKRPKTVYLIFLFDVPLLLTAFAGTFF</sequence>